<evidence type="ECO:0000256" key="2">
    <source>
        <dbReference type="ARBA" id="ARBA00022679"/>
    </source>
</evidence>
<evidence type="ECO:0000313" key="11">
    <source>
        <dbReference type="Proteomes" id="UP000503540"/>
    </source>
</evidence>
<dbReference type="GO" id="GO:0016773">
    <property type="term" value="F:phosphotransferase activity, alcohol group as acceptor"/>
    <property type="evidence" value="ECO:0007669"/>
    <property type="project" value="InterPro"/>
</dbReference>
<evidence type="ECO:0000256" key="7">
    <source>
        <dbReference type="PIRSR" id="PIRSR000706-1"/>
    </source>
</evidence>
<dbReference type="GO" id="GO:0046872">
    <property type="term" value="F:metal ion binding"/>
    <property type="evidence" value="ECO:0007669"/>
    <property type="project" value="UniProtKB-KW"/>
</dbReference>
<feature type="binding site" evidence="8">
    <location>
        <position position="173"/>
    </location>
    <ligand>
        <name>Mg(2+)</name>
        <dbReference type="ChEBI" id="CHEBI:18420"/>
    </ligand>
</feature>
<dbReference type="RefSeq" id="WP_167476375.1">
    <property type="nucleotide sequence ID" value="NZ_CP046172.1"/>
</dbReference>
<feature type="domain" description="Aminoglycoside phosphotransferase" evidence="9">
    <location>
        <begin position="32"/>
        <end position="228"/>
    </location>
</feature>
<dbReference type="KEGG" id="nah:F5544_30275"/>
<dbReference type="InterPro" id="IPR024165">
    <property type="entry name" value="Kan/Strep_kinase"/>
</dbReference>
<protein>
    <submittedName>
        <fullName evidence="10">Phosphotransferase</fullName>
    </submittedName>
</protein>
<keyword evidence="3" id="KW-0547">Nucleotide-binding</keyword>
<dbReference type="InterPro" id="IPR011009">
    <property type="entry name" value="Kinase-like_dom_sf"/>
</dbReference>
<keyword evidence="6" id="KW-0046">Antibiotic resistance</keyword>
<evidence type="ECO:0000313" key="10">
    <source>
        <dbReference type="EMBL" id="QIS13900.1"/>
    </source>
</evidence>
<reference evidence="10 11" key="1">
    <citation type="journal article" date="2019" name="ACS Chem. Biol.">
        <title>Identification and Mobilization of a Cryptic Antibiotic Biosynthesis Gene Locus from a Human-Pathogenic Nocardia Isolate.</title>
        <authorList>
            <person name="Herisse M."/>
            <person name="Ishida K."/>
            <person name="Porter J.L."/>
            <person name="Howden B."/>
            <person name="Hertweck C."/>
            <person name="Stinear T.P."/>
            <person name="Pidot S.J."/>
        </authorList>
    </citation>
    <scope>NUCLEOTIDE SEQUENCE [LARGE SCALE GENOMIC DNA]</scope>
    <source>
        <strain evidence="10 11">AUSMDU00012717</strain>
    </source>
</reference>
<keyword evidence="8" id="KW-0479">Metal-binding</keyword>
<feature type="binding site" evidence="8">
    <location>
        <position position="182"/>
    </location>
    <ligand>
        <name>Mg(2+)</name>
        <dbReference type="ChEBI" id="CHEBI:18420"/>
    </ligand>
</feature>
<keyword evidence="4" id="KW-0418">Kinase</keyword>
<evidence type="ECO:0000256" key="1">
    <source>
        <dbReference type="ARBA" id="ARBA00006219"/>
    </source>
</evidence>
<dbReference type="SUPFAM" id="SSF56112">
    <property type="entry name" value="Protein kinase-like (PK-like)"/>
    <property type="match status" value="1"/>
</dbReference>
<keyword evidence="5" id="KW-0067">ATP-binding</keyword>
<dbReference type="Gene3D" id="3.90.1200.10">
    <property type="match status" value="1"/>
</dbReference>
<dbReference type="CDD" id="cd05150">
    <property type="entry name" value="APH"/>
    <property type="match status" value="1"/>
</dbReference>
<organism evidence="10 11">
    <name type="scientific">Nocardia arthritidis</name>
    <dbReference type="NCBI Taxonomy" id="228602"/>
    <lineage>
        <taxon>Bacteria</taxon>
        <taxon>Bacillati</taxon>
        <taxon>Actinomycetota</taxon>
        <taxon>Actinomycetes</taxon>
        <taxon>Mycobacteriales</taxon>
        <taxon>Nocardiaceae</taxon>
        <taxon>Nocardia</taxon>
    </lineage>
</organism>
<dbReference type="PIRSF" id="PIRSF000706">
    <property type="entry name" value="Kanamycin_kin"/>
    <property type="match status" value="1"/>
</dbReference>
<evidence type="ECO:0000259" key="9">
    <source>
        <dbReference type="Pfam" id="PF01636"/>
    </source>
</evidence>
<keyword evidence="11" id="KW-1185">Reference proteome</keyword>
<sequence length="238" mass="25810">MDTTGLPRAVAEVLGAAPTVSTAHEGMSGGVVLVDGRYWVKRGPHAIDEHARLHWLAGQGIALPEVVVFERDVLVLADAGAPSLARHPAPGALLGETLRGLHRLPIETCPFDGRLDTVLARAAERVAAGSVDPADYDFDHHGLAPEQILARLRDERPAERELVVAHGDYTPSNVLLGGIVIDVGTLGVADRYRDLALAVRDLRDDFGAGEVERFFAAYGLAEPDERRLEYYRLLDELF</sequence>
<evidence type="ECO:0000256" key="8">
    <source>
        <dbReference type="PIRSR" id="PIRSR000706-2"/>
    </source>
</evidence>
<dbReference type="Proteomes" id="UP000503540">
    <property type="component" value="Chromosome"/>
</dbReference>
<dbReference type="GO" id="GO:0016301">
    <property type="term" value="F:kinase activity"/>
    <property type="evidence" value="ECO:0007669"/>
    <property type="project" value="UniProtKB-KW"/>
</dbReference>
<dbReference type="GO" id="GO:0005524">
    <property type="term" value="F:ATP binding"/>
    <property type="evidence" value="ECO:0007669"/>
    <property type="project" value="UniProtKB-KW"/>
</dbReference>
<keyword evidence="2 10" id="KW-0808">Transferase</keyword>
<accession>A0A6G9YL80</accession>
<keyword evidence="8" id="KW-0460">Magnesium</keyword>
<dbReference type="EMBL" id="CP046172">
    <property type="protein sequence ID" value="QIS13900.1"/>
    <property type="molecule type" value="Genomic_DNA"/>
</dbReference>
<dbReference type="AlphaFoldDB" id="A0A6G9YL80"/>
<dbReference type="InterPro" id="IPR002575">
    <property type="entry name" value="Aminoglycoside_PTrfase"/>
</dbReference>
<gene>
    <name evidence="10" type="ORF">F5544_30275</name>
</gene>
<evidence type="ECO:0000256" key="4">
    <source>
        <dbReference type="ARBA" id="ARBA00022777"/>
    </source>
</evidence>
<name>A0A6G9YL80_9NOCA</name>
<comment type="similarity">
    <text evidence="1">Belongs to the aminoglycoside phosphotransferase family.</text>
</comment>
<dbReference type="GO" id="GO:0046677">
    <property type="term" value="P:response to antibiotic"/>
    <property type="evidence" value="ECO:0007669"/>
    <property type="project" value="UniProtKB-KW"/>
</dbReference>
<evidence type="ECO:0000256" key="6">
    <source>
        <dbReference type="ARBA" id="ARBA00023251"/>
    </source>
</evidence>
<feature type="active site" description="Proton acceptor" evidence="7">
    <location>
        <position position="168"/>
    </location>
</feature>
<dbReference type="Pfam" id="PF01636">
    <property type="entry name" value="APH"/>
    <property type="match status" value="1"/>
</dbReference>
<evidence type="ECO:0000256" key="3">
    <source>
        <dbReference type="ARBA" id="ARBA00022741"/>
    </source>
</evidence>
<evidence type="ECO:0000256" key="5">
    <source>
        <dbReference type="ARBA" id="ARBA00022840"/>
    </source>
</evidence>
<proteinExistence type="inferred from homology"/>